<proteinExistence type="predicted"/>
<feature type="compositionally biased region" description="Low complexity" evidence="1">
    <location>
        <begin position="56"/>
        <end position="84"/>
    </location>
</feature>
<dbReference type="EMBL" id="JAAAHW010007908">
    <property type="protein sequence ID" value="KAF9945813.1"/>
    <property type="molecule type" value="Genomic_DNA"/>
</dbReference>
<accession>A0A9P6IS96</accession>
<evidence type="ECO:0000313" key="2">
    <source>
        <dbReference type="EMBL" id="KAF9945813.1"/>
    </source>
</evidence>
<organism evidence="2 3">
    <name type="scientific">Modicella reniformis</name>
    <dbReference type="NCBI Taxonomy" id="1440133"/>
    <lineage>
        <taxon>Eukaryota</taxon>
        <taxon>Fungi</taxon>
        <taxon>Fungi incertae sedis</taxon>
        <taxon>Mucoromycota</taxon>
        <taxon>Mortierellomycotina</taxon>
        <taxon>Mortierellomycetes</taxon>
        <taxon>Mortierellales</taxon>
        <taxon>Mortierellaceae</taxon>
        <taxon>Modicella</taxon>
    </lineage>
</organism>
<sequence length="163" mass="18793">MECLQEADRIVMLAGVILDRYPERASESFLRVALDWCLRIYYKIATETRVTRAGKSAKSATSATTTGTASADSQQQQQQQQQQKQVEENHCPGTVFSARIKYRCRVQVSKVAKLLKRYEELDHKYFYSWLTVEFEALEEHQKAEQQRMIQKCCEGLSVDLTMG</sequence>
<dbReference type="AlphaFoldDB" id="A0A9P6IS96"/>
<keyword evidence="3" id="KW-1185">Reference proteome</keyword>
<evidence type="ECO:0000313" key="3">
    <source>
        <dbReference type="Proteomes" id="UP000749646"/>
    </source>
</evidence>
<protein>
    <submittedName>
        <fullName evidence="2">Uncharacterized protein</fullName>
    </submittedName>
</protein>
<evidence type="ECO:0000256" key="1">
    <source>
        <dbReference type="SAM" id="MobiDB-lite"/>
    </source>
</evidence>
<name>A0A9P6IS96_9FUNG</name>
<feature type="non-terminal residue" evidence="2">
    <location>
        <position position="163"/>
    </location>
</feature>
<dbReference type="Proteomes" id="UP000749646">
    <property type="component" value="Unassembled WGS sequence"/>
</dbReference>
<dbReference type="OrthoDB" id="5296287at2759"/>
<reference evidence="2" key="1">
    <citation type="journal article" date="2020" name="Fungal Divers.">
        <title>Resolving the Mortierellaceae phylogeny through synthesis of multi-gene phylogenetics and phylogenomics.</title>
        <authorList>
            <person name="Vandepol N."/>
            <person name="Liber J."/>
            <person name="Desiro A."/>
            <person name="Na H."/>
            <person name="Kennedy M."/>
            <person name="Barry K."/>
            <person name="Grigoriev I.V."/>
            <person name="Miller A.N."/>
            <person name="O'Donnell K."/>
            <person name="Stajich J.E."/>
            <person name="Bonito G."/>
        </authorList>
    </citation>
    <scope>NUCLEOTIDE SEQUENCE</scope>
    <source>
        <strain evidence="2">MES-2147</strain>
    </source>
</reference>
<feature type="region of interest" description="Disordered" evidence="1">
    <location>
        <begin position="54"/>
        <end position="86"/>
    </location>
</feature>
<gene>
    <name evidence="2" type="ORF">BGZ65_010340</name>
</gene>
<comment type="caution">
    <text evidence="2">The sequence shown here is derived from an EMBL/GenBank/DDBJ whole genome shotgun (WGS) entry which is preliminary data.</text>
</comment>